<dbReference type="GeneID" id="66516916"/>
<gene>
    <name evidence="1" type="ORF">ParKJ_40435</name>
</gene>
<sequence>MSRQEYEWPDSTRVEGNLAETIEKSHAQLFDLLECLDAEQSYEELKDALLDRVERGLTAEDLWQDLMLKYFNQSDPDHYFIPIIISCAYNVQARRAMDSGLTEKAWFFLTEGSYYRGLAEGKSVDENTLKIVEQRHENGRKGGFGKAQKIKPARDEVVRLLHEKRPPAGWETKVQAADTIVGDLMKFVTDKKIPLTLSNLPKKLKEWLSQDTDVCAAFDATKHP</sequence>
<dbReference type="RefSeq" id="WP_149029686.1">
    <property type="nucleotide sequence ID" value="NZ_CP010026.1"/>
</dbReference>
<reference evidence="1" key="1">
    <citation type="submission" date="2022-08" db="EMBL/GenBank/DDBJ databases">
        <authorList>
            <person name="Kim S.-J."/>
        </authorList>
    </citation>
    <scope>NUCLEOTIDE SEQUENCE</scope>
    <source>
        <strain evidence="1">KJ</strain>
    </source>
</reference>
<evidence type="ECO:0000313" key="1">
    <source>
        <dbReference type="EMBL" id="MDT8843674.1"/>
    </source>
</evidence>
<evidence type="ECO:0000313" key="2">
    <source>
        <dbReference type="Proteomes" id="UP001246473"/>
    </source>
</evidence>
<dbReference type="EMBL" id="JANSLM010000028">
    <property type="protein sequence ID" value="MDT8843674.1"/>
    <property type="molecule type" value="Genomic_DNA"/>
</dbReference>
<dbReference type="AlphaFoldDB" id="A0AAP5V0T3"/>
<dbReference type="Proteomes" id="UP001246473">
    <property type="component" value="Unassembled WGS sequence"/>
</dbReference>
<comment type="caution">
    <text evidence="1">The sequence shown here is derived from an EMBL/GenBank/DDBJ whole genome shotgun (WGS) entry which is preliminary data.</text>
</comment>
<protein>
    <submittedName>
        <fullName evidence="1">Uncharacterized protein</fullName>
    </submittedName>
</protein>
<name>A0AAP5V0T3_9BURK</name>
<accession>A0AAP5V0T3</accession>
<proteinExistence type="predicted"/>
<organism evidence="1 2">
    <name type="scientific">Paraburkholderia fungorum</name>
    <dbReference type="NCBI Taxonomy" id="134537"/>
    <lineage>
        <taxon>Bacteria</taxon>
        <taxon>Pseudomonadati</taxon>
        <taxon>Pseudomonadota</taxon>
        <taxon>Betaproteobacteria</taxon>
        <taxon>Burkholderiales</taxon>
        <taxon>Burkholderiaceae</taxon>
        <taxon>Paraburkholderia</taxon>
    </lineage>
</organism>